<evidence type="ECO:0000313" key="3">
    <source>
        <dbReference type="Proteomes" id="UP001447857"/>
    </source>
</evidence>
<reference evidence="2 3" key="1">
    <citation type="submission" date="2024-02" db="EMBL/GenBank/DDBJ databases">
        <title>complete genome of Flavobacterium ginsenosidimutans Str. YTB16.</title>
        <authorList>
            <person name="Wang Q."/>
        </authorList>
    </citation>
    <scope>NUCLEOTIDE SEQUENCE [LARGE SCALE GENOMIC DNA]</scope>
    <source>
        <strain evidence="2 3">YTB16</strain>
    </source>
</reference>
<proteinExistence type="predicted"/>
<organism evidence="2 3">
    <name type="scientific">Flavobacterium ginsenosidimutans</name>
    <dbReference type="NCBI Taxonomy" id="687844"/>
    <lineage>
        <taxon>Bacteria</taxon>
        <taxon>Pseudomonadati</taxon>
        <taxon>Bacteroidota</taxon>
        <taxon>Flavobacteriia</taxon>
        <taxon>Flavobacteriales</taxon>
        <taxon>Flavobacteriaceae</taxon>
        <taxon>Flavobacterium</taxon>
    </lineage>
</organism>
<keyword evidence="3" id="KW-1185">Reference proteome</keyword>
<dbReference type="RefSeq" id="WP_263525614.1">
    <property type="nucleotide sequence ID" value="NZ_CP147988.1"/>
</dbReference>
<dbReference type="EMBL" id="CP147988">
    <property type="protein sequence ID" value="WXK48934.1"/>
    <property type="molecule type" value="Genomic_DNA"/>
</dbReference>
<accession>A0ABZ2Q3S6</accession>
<gene>
    <name evidence="2" type="ORF">V6624_18090</name>
</gene>
<name>A0ABZ2Q3S6_9FLAO</name>
<evidence type="ECO:0000313" key="2">
    <source>
        <dbReference type="EMBL" id="WXK48934.1"/>
    </source>
</evidence>
<keyword evidence="1" id="KW-1133">Transmembrane helix</keyword>
<sequence length="129" mass="14540">MRKKILIAISLFIIIGISAYLYLYKGHRDVESETADYAVTVSGLEREFTSNDSLAYIKYQDKTIELSARVTSIDKAGNGIVMGEKVFVTFKGRLPQNIISGKNLKIKGRFLGYDELLQEFKIDQSSVVH</sequence>
<keyword evidence="1" id="KW-0812">Transmembrane</keyword>
<evidence type="ECO:0000256" key="1">
    <source>
        <dbReference type="SAM" id="Phobius"/>
    </source>
</evidence>
<protein>
    <recommendedName>
        <fullName evidence="4">tRNA_anti-like</fullName>
    </recommendedName>
</protein>
<evidence type="ECO:0008006" key="4">
    <source>
        <dbReference type="Google" id="ProtNLM"/>
    </source>
</evidence>
<keyword evidence="1" id="KW-0472">Membrane</keyword>
<feature type="transmembrane region" description="Helical" evidence="1">
    <location>
        <begin position="5"/>
        <end position="24"/>
    </location>
</feature>
<dbReference type="Proteomes" id="UP001447857">
    <property type="component" value="Chromosome"/>
</dbReference>